<feature type="domain" description="ABC transmembrane type-1" evidence="9">
    <location>
        <begin position="122"/>
        <end position="312"/>
    </location>
</feature>
<organism evidence="10 11">
    <name type="scientific">Motilibacter deserti</name>
    <dbReference type="NCBI Taxonomy" id="2714956"/>
    <lineage>
        <taxon>Bacteria</taxon>
        <taxon>Bacillati</taxon>
        <taxon>Actinomycetota</taxon>
        <taxon>Actinomycetes</taxon>
        <taxon>Motilibacterales</taxon>
        <taxon>Motilibacteraceae</taxon>
        <taxon>Motilibacter</taxon>
    </lineage>
</organism>
<feature type="transmembrane region" description="Helical" evidence="7">
    <location>
        <begin position="170"/>
        <end position="196"/>
    </location>
</feature>
<evidence type="ECO:0000313" key="11">
    <source>
        <dbReference type="Proteomes" id="UP000800981"/>
    </source>
</evidence>
<feature type="transmembrane region" description="Helical" evidence="7">
    <location>
        <begin position="126"/>
        <end position="150"/>
    </location>
</feature>
<evidence type="ECO:0000256" key="5">
    <source>
        <dbReference type="ARBA" id="ARBA00022989"/>
    </source>
</evidence>
<evidence type="ECO:0000256" key="3">
    <source>
        <dbReference type="ARBA" id="ARBA00022475"/>
    </source>
</evidence>
<comment type="subcellular location">
    <subcellularLocation>
        <location evidence="1 7">Cell membrane</location>
        <topology evidence="1 7">Multi-pass membrane protein</topology>
    </subcellularLocation>
</comment>
<proteinExistence type="inferred from homology"/>
<comment type="similarity">
    <text evidence="7">Belongs to the binding-protein-dependent transport system permease family.</text>
</comment>
<dbReference type="InterPro" id="IPR025966">
    <property type="entry name" value="OppC_N"/>
</dbReference>
<evidence type="ECO:0000256" key="4">
    <source>
        <dbReference type="ARBA" id="ARBA00022692"/>
    </source>
</evidence>
<reference evidence="10 11" key="1">
    <citation type="submission" date="2020-03" db="EMBL/GenBank/DDBJ databases">
        <title>Two novel Motilibacter sp.</title>
        <authorList>
            <person name="Liu S."/>
        </authorList>
    </citation>
    <scope>NUCLEOTIDE SEQUENCE [LARGE SCALE GENOMIC DNA]</scope>
    <source>
        <strain evidence="10 11">E257</strain>
    </source>
</reference>
<dbReference type="CDD" id="cd06261">
    <property type="entry name" value="TM_PBP2"/>
    <property type="match status" value="1"/>
</dbReference>
<keyword evidence="4 7" id="KW-0812">Transmembrane</keyword>
<sequence>MTDTNVQTGAGGIGDKAAVPGTDPAGELGPVSTQAPLPEERRASLAADAWRELRRSPIFWISSAIIAVYVAIAIAPGLFSGIDAYDTNQCDLSQSLAGPSGEHWFGRDFQGCDVYANIIYGTRNSLAVGFIVVFATFLIGTPLGAVAGFYGGLTDSILSRILDIFNGIPYFLAGLIILVTLDLPSIWGVVLALTLFGWMSTARIARSAVISVRDADFVSAARSLGATRLRILLRHVMPNALAPVIVVTTISLGGVVAAEATYSFLGIGVKPPTISWGLQIADAQQYWGRARHILFFPAGALSLAVLSFILLGEAVRDALDPKLR</sequence>
<dbReference type="InterPro" id="IPR035906">
    <property type="entry name" value="MetI-like_sf"/>
</dbReference>
<dbReference type="Gene3D" id="1.10.3720.10">
    <property type="entry name" value="MetI-like"/>
    <property type="match status" value="1"/>
</dbReference>
<gene>
    <name evidence="10" type="ORF">G9H71_17015</name>
</gene>
<feature type="transmembrane region" description="Helical" evidence="7">
    <location>
        <begin position="293"/>
        <end position="315"/>
    </location>
</feature>
<dbReference type="Pfam" id="PF12911">
    <property type="entry name" value="OppC_N"/>
    <property type="match status" value="1"/>
</dbReference>
<accession>A0ABX0H127</accession>
<comment type="caution">
    <text evidence="10">The sequence shown here is derived from an EMBL/GenBank/DDBJ whole genome shotgun (WGS) entry which is preliminary data.</text>
</comment>
<feature type="region of interest" description="Disordered" evidence="8">
    <location>
        <begin position="1"/>
        <end position="34"/>
    </location>
</feature>
<keyword evidence="11" id="KW-1185">Reference proteome</keyword>
<keyword evidence="6 7" id="KW-0472">Membrane</keyword>
<evidence type="ECO:0000256" key="7">
    <source>
        <dbReference type="RuleBase" id="RU363032"/>
    </source>
</evidence>
<dbReference type="EMBL" id="JAANNP010000033">
    <property type="protein sequence ID" value="NHC15482.1"/>
    <property type="molecule type" value="Genomic_DNA"/>
</dbReference>
<protein>
    <submittedName>
        <fullName evidence="10">ABC transporter permease</fullName>
    </submittedName>
</protein>
<evidence type="ECO:0000256" key="8">
    <source>
        <dbReference type="SAM" id="MobiDB-lite"/>
    </source>
</evidence>
<dbReference type="SUPFAM" id="SSF161098">
    <property type="entry name" value="MetI-like"/>
    <property type="match status" value="1"/>
</dbReference>
<evidence type="ECO:0000256" key="2">
    <source>
        <dbReference type="ARBA" id="ARBA00022448"/>
    </source>
</evidence>
<keyword evidence="2 7" id="KW-0813">Transport</keyword>
<dbReference type="RefSeq" id="WP_166283923.1">
    <property type="nucleotide sequence ID" value="NZ_JAANNP010000033.1"/>
</dbReference>
<dbReference type="Proteomes" id="UP000800981">
    <property type="component" value="Unassembled WGS sequence"/>
</dbReference>
<feature type="transmembrane region" description="Helical" evidence="7">
    <location>
        <begin position="58"/>
        <end position="79"/>
    </location>
</feature>
<dbReference type="Pfam" id="PF00528">
    <property type="entry name" value="BPD_transp_1"/>
    <property type="match status" value="1"/>
</dbReference>
<keyword evidence="3" id="KW-1003">Cell membrane</keyword>
<evidence type="ECO:0000313" key="10">
    <source>
        <dbReference type="EMBL" id="NHC15482.1"/>
    </source>
</evidence>
<dbReference type="PANTHER" id="PTHR43386:SF6">
    <property type="entry name" value="ABC TRANSPORTER PERMEASE PROTEIN"/>
    <property type="match status" value="1"/>
</dbReference>
<evidence type="ECO:0000256" key="6">
    <source>
        <dbReference type="ARBA" id="ARBA00023136"/>
    </source>
</evidence>
<evidence type="ECO:0000259" key="9">
    <source>
        <dbReference type="PROSITE" id="PS50928"/>
    </source>
</evidence>
<name>A0ABX0H127_9ACTN</name>
<keyword evidence="5 7" id="KW-1133">Transmembrane helix</keyword>
<evidence type="ECO:0000256" key="1">
    <source>
        <dbReference type="ARBA" id="ARBA00004651"/>
    </source>
</evidence>
<dbReference type="PANTHER" id="PTHR43386">
    <property type="entry name" value="OLIGOPEPTIDE TRANSPORT SYSTEM PERMEASE PROTEIN APPC"/>
    <property type="match status" value="1"/>
</dbReference>
<dbReference type="InterPro" id="IPR050366">
    <property type="entry name" value="BP-dependent_transpt_permease"/>
</dbReference>
<feature type="transmembrane region" description="Helical" evidence="7">
    <location>
        <begin position="240"/>
        <end position="265"/>
    </location>
</feature>
<dbReference type="PROSITE" id="PS50928">
    <property type="entry name" value="ABC_TM1"/>
    <property type="match status" value="1"/>
</dbReference>
<dbReference type="InterPro" id="IPR000515">
    <property type="entry name" value="MetI-like"/>
</dbReference>